<dbReference type="InterPro" id="IPR022111">
    <property type="entry name" value="Rhodanese_C"/>
</dbReference>
<gene>
    <name evidence="6" type="primary">moeZ</name>
    <name evidence="4" type="synonym">trhO</name>
    <name evidence="6" type="ORF">NCTC12120_07086</name>
</gene>
<dbReference type="CDD" id="cd01518">
    <property type="entry name" value="RHOD_YceA"/>
    <property type="match status" value="1"/>
</dbReference>
<keyword evidence="2 4" id="KW-0560">Oxidoreductase</keyword>
<reference evidence="6 7" key="1">
    <citation type="submission" date="2018-06" db="EMBL/GenBank/DDBJ databases">
        <authorList>
            <consortium name="Pathogen Informatics"/>
            <person name="Doyle S."/>
        </authorList>
    </citation>
    <scope>NUCLEOTIDE SEQUENCE [LARGE SCALE GENOMIC DNA]</scope>
    <source>
        <strain evidence="6 7">NCTC12120</strain>
    </source>
</reference>
<dbReference type="InterPro" id="IPR001763">
    <property type="entry name" value="Rhodanese-like_dom"/>
</dbReference>
<evidence type="ECO:0000259" key="5">
    <source>
        <dbReference type="PROSITE" id="PS50206"/>
    </source>
</evidence>
<evidence type="ECO:0000313" key="6">
    <source>
        <dbReference type="EMBL" id="SQC93969.1"/>
    </source>
</evidence>
<dbReference type="AlphaFoldDB" id="A0A2X3L5T3"/>
<protein>
    <recommendedName>
        <fullName evidence="4">tRNA uridine(34) hydroxylase</fullName>
        <ecNumber evidence="4">1.14.-.-</ecNumber>
    </recommendedName>
    <alternativeName>
        <fullName evidence="4">tRNA hydroxylation protein O</fullName>
    </alternativeName>
</protein>
<evidence type="ECO:0000256" key="1">
    <source>
        <dbReference type="ARBA" id="ARBA00022694"/>
    </source>
</evidence>
<accession>A0A2X3L5T3</accession>
<dbReference type="SUPFAM" id="SSF52821">
    <property type="entry name" value="Rhodanese/Cell cycle control phosphatase"/>
    <property type="match status" value="1"/>
</dbReference>
<keyword evidence="1 4" id="KW-0819">tRNA processing</keyword>
<dbReference type="Pfam" id="PF00581">
    <property type="entry name" value="Rhodanese"/>
    <property type="match status" value="1"/>
</dbReference>
<dbReference type="Pfam" id="PF17773">
    <property type="entry name" value="UPF0176_N"/>
    <property type="match status" value="1"/>
</dbReference>
<sequence length="296" mass="33936">MPVLHNRVSNEELRERMLAETEPRTTISFYKYFTIEAPQATRDALYQLFLSLNVFGRVYLAHEGINAQISVPESRVDAFREAIYAFHPALNNLRLNIALEDDGKSFWVLRMKVRDRIVADGIDDPTFDASDVGEYLKAADVNAMLDDPSAVFIDMRNHYEYEVGHFEDAVEIPADTFREQLPKAVDMMQNDKEKKIVMYCTGGIRCEKASAWMRHNGFQNVYHIEGGIIEYARRAREQGLPVRFVGKNFVFDERMGERISDDVIAHCHQCGTPCDSHTNCKNDGCHLLFIQCPACR</sequence>
<proteinExistence type="inferred from homology"/>
<dbReference type="InterPro" id="IPR020936">
    <property type="entry name" value="TrhO"/>
</dbReference>
<dbReference type="STRING" id="158822.LH23_13515"/>
<comment type="catalytic activity">
    <reaction evidence="4">
        <text>uridine(34) in tRNA + AH2 + O2 = 5-hydroxyuridine(34) in tRNA + A + H2O</text>
        <dbReference type="Rhea" id="RHEA:64224"/>
        <dbReference type="Rhea" id="RHEA-COMP:11727"/>
        <dbReference type="Rhea" id="RHEA-COMP:13381"/>
        <dbReference type="ChEBI" id="CHEBI:13193"/>
        <dbReference type="ChEBI" id="CHEBI:15377"/>
        <dbReference type="ChEBI" id="CHEBI:15379"/>
        <dbReference type="ChEBI" id="CHEBI:17499"/>
        <dbReference type="ChEBI" id="CHEBI:65315"/>
        <dbReference type="ChEBI" id="CHEBI:136877"/>
    </reaction>
</comment>
<keyword evidence="6" id="KW-0548">Nucleotidyltransferase</keyword>
<dbReference type="Gene3D" id="3.30.70.100">
    <property type="match status" value="1"/>
</dbReference>
<dbReference type="InterPro" id="IPR036873">
    <property type="entry name" value="Rhodanese-like_dom_sf"/>
</dbReference>
<evidence type="ECO:0000256" key="3">
    <source>
        <dbReference type="ARBA" id="ARBA00045625"/>
    </source>
</evidence>
<dbReference type="InterPro" id="IPR040503">
    <property type="entry name" value="TRHO_N"/>
</dbReference>
<dbReference type="PROSITE" id="PS50206">
    <property type="entry name" value="RHODANESE_3"/>
    <property type="match status" value="1"/>
</dbReference>
<dbReference type="GO" id="GO:0016779">
    <property type="term" value="F:nucleotidyltransferase activity"/>
    <property type="evidence" value="ECO:0007669"/>
    <property type="project" value="UniProtKB-KW"/>
</dbReference>
<dbReference type="GO" id="GO:0016705">
    <property type="term" value="F:oxidoreductase activity, acting on paired donors, with incorporation or reduction of molecular oxygen"/>
    <property type="evidence" value="ECO:0007669"/>
    <property type="project" value="UniProtKB-UniRule"/>
</dbReference>
<evidence type="ECO:0000256" key="2">
    <source>
        <dbReference type="ARBA" id="ARBA00023002"/>
    </source>
</evidence>
<feature type="domain" description="Rhodanese" evidence="5">
    <location>
        <begin position="146"/>
        <end position="240"/>
    </location>
</feature>
<organism evidence="6 7">
    <name type="scientific">Cedecea neteri</name>
    <dbReference type="NCBI Taxonomy" id="158822"/>
    <lineage>
        <taxon>Bacteria</taxon>
        <taxon>Pseudomonadati</taxon>
        <taxon>Pseudomonadota</taxon>
        <taxon>Gammaproteobacteria</taxon>
        <taxon>Enterobacterales</taxon>
        <taxon>Enterobacteriaceae</taxon>
        <taxon>Cedecea</taxon>
    </lineage>
</organism>
<dbReference type="EC" id="1.14.-.-" evidence="4"/>
<keyword evidence="6" id="KW-0808">Transferase</keyword>
<dbReference type="PANTHER" id="PTHR43846">
    <property type="entry name" value="UPF0176 PROTEIN YCEA"/>
    <property type="match status" value="1"/>
</dbReference>
<name>A0A2X3L5T3_9ENTR</name>
<dbReference type="Gene3D" id="3.40.250.10">
    <property type="entry name" value="Rhodanese-like domain"/>
    <property type="match status" value="1"/>
</dbReference>
<dbReference type="PANTHER" id="PTHR43846:SF1">
    <property type="entry name" value="TRNA URIDINE(34) HYDROXYLASE"/>
    <property type="match status" value="1"/>
</dbReference>
<comment type="similarity">
    <text evidence="4">Belongs to the TrhO family.</text>
</comment>
<comment type="function">
    <text evidence="3">Catalyzes oxygen-dependent 5-hydroxyuridine (ho5U) modification at position 34 in tRNAs, the first step in 5-carboxymethoxyuridine (cmo5U) biosynthesis. May be part of an alternate pathway, which is able to bypass cmo5U biogenesis in a subset of tRNAs under aerobic conditions.</text>
</comment>
<evidence type="ECO:0000256" key="4">
    <source>
        <dbReference type="HAMAP-Rule" id="MF_00469"/>
    </source>
</evidence>
<dbReference type="NCBIfam" id="NF001133">
    <property type="entry name" value="PRK00142.1-1"/>
    <property type="match status" value="1"/>
</dbReference>
<dbReference type="SMART" id="SM00450">
    <property type="entry name" value="RHOD"/>
    <property type="match status" value="1"/>
</dbReference>
<dbReference type="Proteomes" id="UP000251197">
    <property type="component" value="Unassembled WGS sequence"/>
</dbReference>
<dbReference type="Pfam" id="PF12368">
    <property type="entry name" value="Rhodanese_C"/>
    <property type="match status" value="1"/>
</dbReference>
<dbReference type="HAMAP" id="MF_00469">
    <property type="entry name" value="TrhO"/>
    <property type="match status" value="1"/>
</dbReference>
<dbReference type="EMBL" id="UAVU01000012">
    <property type="protein sequence ID" value="SQC93969.1"/>
    <property type="molecule type" value="Genomic_DNA"/>
</dbReference>
<evidence type="ECO:0000313" key="7">
    <source>
        <dbReference type="Proteomes" id="UP000251197"/>
    </source>
</evidence>
<dbReference type="GO" id="GO:0006400">
    <property type="term" value="P:tRNA modification"/>
    <property type="evidence" value="ECO:0007669"/>
    <property type="project" value="UniProtKB-UniRule"/>
</dbReference>